<sequence>MGFLPAVMYRASFPVGYDGIQASQEKKADFLKSNYLRTPEVPVSGAEVKFTGDNAFNHENAKRTLKFTGVNTLPVFSRMTIQAIGLRTGSSTAIESINMLRPVDSEYIWCTVIYPRAKNTEISITITDAYGLTYKAIVKCAMAKGTSYTYTLKLQNNILVPVGQAEIKDWTVSSRHNGDFDPSI</sequence>
<dbReference type="Proteomes" id="UP000284772">
    <property type="component" value="Unassembled WGS sequence"/>
</dbReference>
<dbReference type="Pfam" id="PF13149">
    <property type="entry name" value="Mfa_like_1"/>
    <property type="match status" value="1"/>
</dbReference>
<reference evidence="3 6" key="2">
    <citation type="journal article" date="2019" name="Science, e1252229">
        <title>Invertible promoters mediate bacterial phase variation, antibiotic resistance, and host adaptation in the gut.</title>
        <authorList>
            <person name="Jiang X."/>
            <person name="Hall A.B."/>
            <person name="Arthur T.D."/>
            <person name="Plichta D.R."/>
            <person name="Covington C.T."/>
            <person name="Poyet M."/>
            <person name="Crothers J."/>
            <person name="Moses P.L."/>
            <person name="Tolonen A.C."/>
            <person name="Vlamakis H."/>
            <person name="Alm E.J."/>
            <person name="Xavier R.J."/>
        </authorList>
    </citation>
    <scope>NUCLEOTIDE SEQUENCE [LARGE SCALE GENOMIC DNA]</scope>
    <source>
        <strain evidence="3">Bf_0095</strain>
        <strain evidence="6">bf_0095</strain>
    </source>
</reference>
<dbReference type="OrthoDB" id="1032398at2"/>
<dbReference type="EMBL" id="QRWT01000051">
    <property type="protein sequence ID" value="RGT44091.1"/>
    <property type="molecule type" value="Genomic_DNA"/>
</dbReference>
<dbReference type="EMBL" id="RCXO01000037">
    <property type="protein sequence ID" value="RYT77062.1"/>
    <property type="molecule type" value="Genomic_DNA"/>
</dbReference>
<protein>
    <recommendedName>
        <fullName evidence="7">Fimbrillin family protein</fullName>
    </recommendedName>
</protein>
<evidence type="ECO:0000313" key="6">
    <source>
        <dbReference type="Proteomes" id="UP000291191"/>
    </source>
</evidence>
<gene>
    <name evidence="1" type="ORF">DWX27_23445</name>
    <name evidence="2" type="ORF">DWZ95_23335</name>
    <name evidence="3" type="ORF">EAJ06_20905</name>
</gene>
<dbReference type="GeneID" id="26160566"/>
<evidence type="ECO:0000313" key="3">
    <source>
        <dbReference type="EMBL" id="RYT77062.1"/>
    </source>
</evidence>
<dbReference type="RefSeq" id="WP_044155074.1">
    <property type="nucleotide sequence ID" value="NZ_CABMMK010000004.1"/>
</dbReference>
<organism evidence="2 5">
    <name type="scientific">Bacteroides intestinalis</name>
    <dbReference type="NCBI Taxonomy" id="329854"/>
    <lineage>
        <taxon>Bacteria</taxon>
        <taxon>Pseudomonadati</taxon>
        <taxon>Bacteroidota</taxon>
        <taxon>Bacteroidia</taxon>
        <taxon>Bacteroidales</taxon>
        <taxon>Bacteroidaceae</taxon>
        <taxon>Bacteroides</taxon>
    </lineage>
</organism>
<evidence type="ECO:0000313" key="2">
    <source>
        <dbReference type="EMBL" id="RHL85046.1"/>
    </source>
</evidence>
<accession>A0A412NS19</accession>
<dbReference type="Proteomes" id="UP000291191">
    <property type="component" value="Unassembled WGS sequence"/>
</dbReference>
<evidence type="ECO:0008006" key="7">
    <source>
        <dbReference type="Google" id="ProtNLM"/>
    </source>
</evidence>
<proteinExistence type="predicted"/>
<evidence type="ECO:0000313" key="1">
    <source>
        <dbReference type="EMBL" id="RGT44091.1"/>
    </source>
</evidence>
<name>A0A412NS19_9BACE</name>
<evidence type="ECO:0000313" key="5">
    <source>
        <dbReference type="Proteomes" id="UP000285013"/>
    </source>
</evidence>
<reference evidence="4 5" key="1">
    <citation type="submission" date="2018-08" db="EMBL/GenBank/DDBJ databases">
        <title>A genome reference for cultivated species of the human gut microbiota.</title>
        <authorList>
            <person name="Zou Y."/>
            <person name="Xue W."/>
            <person name="Luo G."/>
        </authorList>
    </citation>
    <scope>NUCLEOTIDE SEQUENCE [LARGE SCALE GENOMIC DNA]</scope>
    <source>
        <strain evidence="1 4">AF19-10AC</strain>
        <strain evidence="2 5">AF36-16BH</strain>
    </source>
</reference>
<dbReference type="CDD" id="cd13121">
    <property type="entry name" value="BF2867_like_C"/>
    <property type="match status" value="1"/>
</dbReference>
<dbReference type="Gene3D" id="2.60.40.2630">
    <property type="match status" value="1"/>
</dbReference>
<dbReference type="InterPro" id="IPR025049">
    <property type="entry name" value="Mfa-like_1"/>
</dbReference>
<keyword evidence="6" id="KW-1185">Reference proteome</keyword>
<dbReference type="Proteomes" id="UP000285013">
    <property type="component" value="Unassembled WGS sequence"/>
</dbReference>
<dbReference type="AlphaFoldDB" id="A0A412NS19"/>
<evidence type="ECO:0000313" key="4">
    <source>
        <dbReference type="Proteomes" id="UP000284772"/>
    </source>
</evidence>
<comment type="caution">
    <text evidence="2">The sequence shown here is derived from an EMBL/GenBank/DDBJ whole genome shotgun (WGS) entry which is preliminary data.</text>
</comment>
<dbReference type="EMBL" id="QRPE01000049">
    <property type="protein sequence ID" value="RHL85046.1"/>
    <property type="molecule type" value="Genomic_DNA"/>
</dbReference>